<dbReference type="Pfam" id="PF00027">
    <property type="entry name" value="cNMP_binding"/>
    <property type="match status" value="1"/>
</dbReference>
<reference evidence="2" key="1">
    <citation type="submission" date="2023-06" db="EMBL/GenBank/DDBJ databases">
        <title>Identification of two novel mycobacterium reveal diversities and complexities of Mycobacterium gordonae clade.</title>
        <authorList>
            <person name="Matsumoto Y."/>
            <person name="Nakamura S."/>
            <person name="Motooka D."/>
            <person name="Fukushima K."/>
        </authorList>
    </citation>
    <scope>NUCLEOTIDE SEQUENCE</scope>
    <source>
        <strain evidence="2">TY812</strain>
    </source>
</reference>
<dbReference type="GO" id="GO:0006355">
    <property type="term" value="P:regulation of DNA-templated transcription"/>
    <property type="evidence" value="ECO:0007669"/>
    <property type="project" value="InterPro"/>
</dbReference>
<feature type="domain" description="Cyclic nucleotide-binding" evidence="1">
    <location>
        <begin position="35"/>
        <end position="150"/>
    </location>
</feature>
<dbReference type="InterPro" id="IPR002145">
    <property type="entry name" value="CopG"/>
</dbReference>
<evidence type="ECO:0000313" key="3">
    <source>
        <dbReference type="Proteomes" id="UP001229081"/>
    </source>
</evidence>
<dbReference type="RefSeq" id="WP_240743917.1">
    <property type="nucleotide sequence ID" value="NZ_JAUFSA010000001.1"/>
</dbReference>
<dbReference type="PANTHER" id="PTHR23011:SF28">
    <property type="entry name" value="CYCLIC NUCLEOTIDE-BINDING DOMAIN CONTAINING PROTEIN"/>
    <property type="match status" value="1"/>
</dbReference>
<name>A0AAJ1RZX1_9MYCO</name>
<gene>
    <name evidence="2" type="ORF">QXL92_07850</name>
</gene>
<proteinExistence type="predicted"/>
<dbReference type="InterPro" id="IPR000595">
    <property type="entry name" value="cNMP-bd_dom"/>
</dbReference>
<evidence type="ECO:0000313" key="2">
    <source>
        <dbReference type="EMBL" id="MDP7734653.1"/>
    </source>
</evidence>
<dbReference type="AlphaFoldDB" id="A0AAJ1RZX1"/>
<dbReference type="Gene3D" id="2.60.120.10">
    <property type="entry name" value="Jelly Rolls"/>
    <property type="match status" value="1"/>
</dbReference>
<dbReference type="PANTHER" id="PTHR23011">
    <property type="entry name" value="CYCLIC NUCLEOTIDE-BINDING DOMAIN CONTAINING PROTEIN"/>
    <property type="match status" value="1"/>
</dbReference>
<dbReference type="CDD" id="cd00038">
    <property type="entry name" value="CAP_ED"/>
    <property type="match status" value="1"/>
</dbReference>
<dbReference type="Pfam" id="PF01402">
    <property type="entry name" value="RHH_1"/>
    <property type="match status" value="1"/>
</dbReference>
<organism evidence="2 3">
    <name type="scientific">Mycobacterium paragordonae</name>
    <dbReference type="NCBI Taxonomy" id="1389713"/>
    <lineage>
        <taxon>Bacteria</taxon>
        <taxon>Bacillati</taxon>
        <taxon>Actinomycetota</taxon>
        <taxon>Actinomycetes</taxon>
        <taxon>Mycobacteriales</taxon>
        <taxon>Mycobacteriaceae</taxon>
        <taxon>Mycobacterium</taxon>
    </lineage>
</organism>
<sequence>MVTVDQEPAMKEKEEDEELQRDIERDVRRLREFNTFEKFSDADLERLVRSARHTSQSQPWPLIREKTPSDACFILLSGEAGVYVGADRVAVVGPGEVIGESVLRRGQLRSATVTTIGASEVLRIDRDDLARLLKEMPALRETMESTAAQHVAAAPPAKAKPLHSRLNVSVSADLLERFEQAAEAAGVGVPAATEDALSQWIERSGKA</sequence>
<evidence type="ECO:0000259" key="1">
    <source>
        <dbReference type="PROSITE" id="PS50042"/>
    </source>
</evidence>
<dbReference type="InterPro" id="IPR014710">
    <property type="entry name" value="RmlC-like_jellyroll"/>
</dbReference>
<dbReference type="SUPFAM" id="SSF51206">
    <property type="entry name" value="cAMP-binding domain-like"/>
    <property type="match status" value="1"/>
</dbReference>
<dbReference type="SMART" id="SM00100">
    <property type="entry name" value="cNMP"/>
    <property type="match status" value="1"/>
</dbReference>
<comment type="caution">
    <text evidence="2">The sequence shown here is derived from an EMBL/GenBank/DDBJ whole genome shotgun (WGS) entry which is preliminary data.</text>
</comment>
<accession>A0AAJ1RZX1</accession>
<dbReference type="EMBL" id="JAUFSA010000001">
    <property type="protein sequence ID" value="MDP7734653.1"/>
    <property type="molecule type" value="Genomic_DNA"/>
</dbReference>
<dbReference type="Proteomes" id="UP001229081">
    <property type="component" value="Unassembled WGS sequence"/>
</dbReference>
<dbReference type="PROSITE" id="PS50042">
    <property type="entry name" value="CNMP_BINDING_3"/>
    <property type="match status" value="1"/>
</dbReference>
<protein>
    <submittedName>
        <fullName evidence="2">Cyclic nucleotide-binding domain-containing protein</fullName>
    </submittedName>
</protein>
<dbReference type="InterPro" id="IPR018490">
    <property type="entry name" value="cNMP-bd_dom_sf"/>
</dbReference>